<dbReference type="AlphaFoldDB" id="H7FWN7"/>
<sequence>MKKIVKTLLIIITLGSIISCKSTFNASETMGIQGNRSAVYQEIISNPNQFKEFIDLASKDEEANKIMMHSHMQMMESGNMKKMMEKDPEMKQKMKTHMEKMMEENSEMKEKMQAKMLDKIMESPEGRMMLMQKMHENKEMQGEMKENPAMMEMMMEKMRKNPDMMKKMMEKMQENPEMMKKMKDKDMKDKKHSDHK</sequence>
<dbReference type="Proteomes" id="UP000005566">
    <property type="component" value="Unassembled WGS sequence"/>
</dbReference>
<dbReference type="STRING" id="1086011.HJ01_03581"/>
<dbReference type="RefSeq" id="WP_007139762.1">
    <property type="nucleotide sequence ID" value="NZ_AHKF01000050.1"/>
</dbReference>
<evidence type="ECO:0000313" key="3">
    <source>
        <dbReference type="EMBL" id="EIA07084.1"/>
    </source>
</evidence>
<accession>H7FWN7</accession>
<feature type="region of interest" description="Disordered" evidence="2">
    <location>
        <begin position="174"/>
        <end position="196"/>
    </location>
</feature>
<name>H7FWN7_FLAFP</name>
<feature type="coiled-coil region" evidence="1">
    <location>
        <begin position="91"/>
        <end position="118"/>
    </location>
</feature>
<dbReference type="PATRIC" id="fig|1086011.3.peg.3504"/>
<protein>
    <recommendedName>
        <fullName evidence="5">Membrane or secreted protein</fullName>
    </recommendedName>
</protein>
<keyword evidence="1" id="KW-0175">Coiled coil</keyword>
<reference evidence="3 4" key="1">
    <citation type="journal article" date="2014" name="Acta Crystallogr. D">
        <title>Structure-based characterization and antifreeze properties of a hyperactive ice-binding protein from the Antarctic bacterium Flavobacterium frigoris PS1.</title>
        <authorList>
            <person name="Do H."/>
            <person name="Kim S.J."/>
            <person name="Kim H.J."/>
            <person name="Lee J.H."/>
        </authorList>
    </citation>
    <scope>NUCLEOTIDE SEQUENCE [LARGE SCALE GENOMIC DNA]</scope>
    <source>
        <strain evidence="3 4">PS1</strain>
    </source>
</reference>
<dbReference type="eggNOG" id="ENOG5031PMT">
    <property type="taxonomic scope" value="Bacteria"/>
</dbReference>
<evidence type="ECO:0000313" key="4">
    <source>
        <dbReference type="Proteomes" id="UP000005566"/>
    </source>
</evidence>
<evidence type="ECO:0008006" key="5">
    <source>
        <dbReference type="Google" id="ProtNLM"/>
    </source>
</evidence>
<dbReference type="EMBL" id="AHKF01000050">
    <property type="protein sequence ID" value="EIA07084.1"/>
    <property type="molecule type" value="Genomic_DNA"/>
</dbReference>
<proteinExistence type="predicted"/>
<evidence type="ECO:0000256" key="1">
    <source>
        <dbReference type="SAM" id="Coils"/>
    </source>
</evidence>
<organism evidence="3 4">
    <name type="scientific">Flavobacterium frigoris (strain PS1)</name>
    <dbReference type="NCBI Taxonomy" id="1086011"/>
    <lineage>
        <taxon>Bacteria</taxon>
        <taxon>Pseudomonadati</taxon>
        <taxon>Bacteroidota</taxon>
        <taxon>Flavobacteriia</taxon>
        <taxon>Flavobacteriales</taxon>
        <taxon>Flavobacteriaceae</taxon>
        <taxon>Flavobacterium</taxon>
    </lineage>
</organism>
<keyword evidence="4" id="KW-1185">Reference proteome</keyword>
<dbReference type="PROSITE" id="PS51257">
    <property type="entry name" value="PROKAR_LIPOPROTEIN"/>
    <property type="match status" value="1"/>
</dbReference>
<comment type="caution">
    <text evidence="3">The sequence shown here is derived from an EMBL/GenBank/DDBJ whole genome shotgun (WGS) entry which is preliminary data.</text>
</comment>
<evidence type="ECO:0000256" key="2">
    <source>
        <dbReference type="SAM" id="MobiDB-lite"/>
    </source>
</evidence>
<gene>
    <name evidence="3" type="ORF">HJ01_03581</name>
</gene>